<reference evidence="1 2" key="1">
    <citation type="submission" date="2007-03" db="EMBL/GenBank/DDBJ databases">
        <authorList>
            <person name="Stal L."/>
            <person name="Ferriera S."/>
            <person name="Johnson J."/>
            <person name="Kravitz S."/>
            <person name="Beeson K."/>
            <person name="Sutton G."/>
            <person name="Rogers Y.-H."/>
            <person name="Friedman R."/>
            <person name="Frazier M."/>
            <person name="Venter J.C."/>
        </authorList>
    </citation>
    <scope>NUCLEOTIDE SEQUENCE [LARGE SCALE GENOMIC DNA]</scope>
    <source>
        <strain evidence="1 2">CCY0110</strain>
    </source>
</reference>
<sequence length="419" mass="46716">MEILVISNGHGEDVIAVSIIEALKKFSKLSKIVALPLVGTGYAYEKANIPIIGTVKTMPSGGFNQDVNQLWRDVNGGLLTLTYHQYRTIKQWGQNGGKILAVGDILPLLFAWVSGGEFAFMGTAKSDYYLRDEKGWLTSTSPVERWLGSMYFPWECWLMTRLACRGVFVRDSLTAQTLQKWSIPVYDLGNPMMDHFSVNPSVTIPFDTEPLIILLLPGSRMPEAQHNWQLILEGIHSVIEAYSQRLLLFLAAITPSFNSVPFQEDLIDKGWKKEPYHTYNLLIQDRQTISFTHRNATLIISQHAYQTCLQLSHIGIAMAGTATEQFVGLGKPVISIPGKGPQFTQKFAQNQTRLLGCSVTLVDTPQQVGTTLKQLMNDPKQLQTIAENGQKRLGSPGAAQRIAHCLVNECFKQSFNSEL</sequence>
<evidence type="ECO:0000313" key="2">
    <source>
        <dbReference type="Proteomes" id="UP000003781"/>
    </source>
</evidence>
<accession>A3IQA8</accession>
<dbReference type="NCBIfam" id="TIGR03492">
    <property type="entry name" value="lipid-A-disaccharide synthase-related protein"/>
    <property type="match status" value="1"/>
</dbReference>
<keyword evidence="2" id="KW-1185">Reference proteome</keyword>
<protein>
    <recommendedName>
        <fullName evidence="3">Lipid-A-disaccharide synthase</fullName>
    </recommendedName>
</protein>
<evidence type="ECO:0008006" key="3">
    <source>
        <dbReference type="Google" id="ProtNLM"/>
    </source>
</evidence>
<dbReference type="OrthoDB" id="29253at2"/>
<dbReference type="RefSeq" id="WP_008275574.1">
    <property type="nucleotide sequence ID" value="NZ_AAXW01000014.1"/>
</dbReference>
<dbReference type="PANTHER" id="PTHR39517">
    <property type="entry name" value="SLL0192 PROTEIN"/>
    <property type="match status" value="1"/>
</dbReference>
<dbReference type="eggNOG" id="COG4370">
    <property type="taxonomic scope" value="Bacteria"/>
</dbReference>
<dbReference type="SUPFAM" id="SSF53756">
    <property type="entry name" value="UDP-Glycosyltransferase/glycogen phosphorylase"/>
    <property type="match status" value="1"/>
</dbReference>
<organism evidence="1 2">
    <name type="scientific">Crocosphaera chwakensis CCY0110</name>
    <dbReference type="NCBI Taxonomy" id="391612"/>
    <lineage>
        <taxon>Bacteria</taxon>
        <taxon>Bacillati</taxon>
        <taxon>Cyanobacteriota</taxon>
        <taxon>Cyanophyceae</taxon>
        <taxon>Oscillatoriophycideae</taxon>
        <taxon>Chroococcales</taxon>
        <taxon>Aphanothecaceae</taxon>
        <taxon>Crocosphaera</taxon>
        <taxon>Crocosphaera chwakensis</taxon>
    </lineage>
</organism>
<proteinExistence type="predicted"/>
<dbReference type="InterPro" id="IPR019994">
    <property type="entry name" value="Lipid-A-disac_synthase-rel_put"/>
</dbReference>
<evidence type="ECO:0000313" key="1">
    <source>
        <dbReference type="EMBL" id="EAZ91448.1"/>
    </source>
</evidence>
<dbReference type="AlphaFoldDB" id="A3IQA8"/>
<dbReference type="EMBL" id="AAXW01000014">
    <property type="protein sequence ID" value="EAZ91448.1"/>
    <property type="molecule type" value="Genomic_DNA"/>
</dbReference>
<name>A3IQA8_9CHRO</name>
<comment type="caution">
    <text evidence="1">The sequence shown here is derived from an EMBL/GenBank/DDBJ whole genome shotgun (WGS) entry which is preliminary data.</text>
</comment>
<dbReference type="Proteomes" id="UP000003781">
    <property type="component" value="Unassembled WGS sequence"/>
</dbReference>
<dbReference type="PANTHER" id="PTHR39517:SF1">
    <property type="entry name" value="LIPID-A-DISACCHARIDE SYNTHASE"/>
    <property type="match status" value="1"/>
</dbReference>
<gene>
    <name evidence="1" type="ORF">CY0110_05742</name>
</gene>